<dbReference type="EMBL" id="JAPFFF010000062">
    <property type="protein sequence ID" value="KAK8837001.1"/>
    <property type="molecule type" value="Genomic_DNA"/>
</dbReference>
<keyword evidence="2" id="KW-1185">Reference proteome</keyword>
<reference evidence="1 2" key="1">
    <citation type="submission" date="2024-04" db="EMBL/GenBank/DDBJ databases">
        <title>Tritrichomonas musculus Genome.</title>
        <authorList>
            <person name="Alves-Ferreira E."/>
            <person name="Grigg M."/>
            <person name="Lorenzi H."/>
            <person name="Galac M."/>
        </authorList>
    </citation>
    <scope>NUCLEOTIDE SEQUENCE [LARGE SCALE GENOMIC DNA]</scope>
    <source>
        <strain evidence="1 2">EAF2021</strain>
    </source>
</reference>
<gene>
    <name evidence="1" type="ORF">M9Y10_037037</name>
</gene>
<evidence type="ECO:0000313" key="1">
    <source>
        <dbReference type="EMBL" id="KAK8837001.1"/>
    </source>
</evidence>
<accession>A0ABR2GTN0</accession>
<proteinExistence type="predicted"/>
<sequence>MDFEDFEKLDAYDEGKLNDIDAVKLTECYQNAIKYVKETIIYNELYLKRTDVNWGNDYEDEVNPECIRSEIMLLEERLYVCSLDGSLGQKIKQDERFKEIEIKTFQEYRNEIDEYIICFEQNKSK</sequence>
<dbReference type="Proteomes" id="UP001470230">
    <property type="component" value="Unassembled WGS sequence"/>
</dbReference>
<name>A0ABR2GTN0_9EUKA</name>
<protein>
    <submittedName>
        <fullName evidence="1">Uncharacterized protein</fullName>
    </submittedName>
</protein>
<comment type="caution">
    <text evidence="1">The sequence shown here is derived from an EMBL/GenBank/DDBJ whole genome shotgun (WGS) entry which is preliminary data.</text>
</comment>
<evidence type="ECO:0000313" key="2">
    <source>
        <dbReference type="Proteomes" id="UP001470230"/>
    </source>
</evidence>
<organism evidence="1 2">
    <name type="scientific">Tritrichomonas musculus</name>
    <dbReference type="NCBI Taxonomy" id="1915356"/>
    <lineage>
        <taxon>Eukaryota</taxon>
        <taxon>Metamonada</taxon>
        <taxon>Parabasalia</taxon>
        <taxon>Tritrichomonadida</taxon>
        <taxon>Tritrichomonadidae</taxon>
        <taxon>Tritrichomonas</taxon>
    </lineage>
</organism>